<reference evidence="9 10" key="1">
    <citation type="submission" date="2018-11" db="EMBL/GenBank/DDBJ databases">
        <authorList>
            <consortium name="Pathogen Informatics"/>
        </authorList>
    </citation>
    <scope>NUCLEOTIDE SEQUENCE [LARGE SCALE GENOMIC DNA]</scope>
</reference>
<evidence type="ECO:0000313" key="9">
    <source>
        <dbReference type="EMBL" id="VDM19990.1"/>
    </source>
</evidence>
<protein>
    <recommendedName>
        <fullName evidence="8">Transcription factor AP-2 C-terminal domain-containing protein</fullName>
    </recommendedName>
</protein>
<keyword evidence="4" id="KW-0238">DNA-binding</keyword>
<evidence type="ECO:0000256" key="3">
    <source>
        <dbReference type="ARBA" id="ARBA00023015"/>
    </source>
</evidence>
<evidence type="ECO:0000256" key="2">
    <source>
        <dbReference type="ARBA" id="ARBA00007770"/>
    </source>
</evidence>
<keyword evidence="3" id="KW-0805">Transcription regulation</keyword>
<feature type="domain" description="Transcription factor AP-2 C-terminal" evidence="8">
    <location>
        <begin position="223"/>
        <end position="308"/>
    </location>
</feature>
<name>A0A3P7EB32_WUCBA</name>
<keyword evidence="6" id="KW-0539">Nucleus</keyword>
<dbReference type="PRINTS" id="PR01748">
    <property type="entry name" value="AP2TNSCPFCT"/>
</dbReference>
<dbReference type="AlphaFoldDB" id="A0A3P7EB32"/>
<feature type="region of interest" description="Disordered" evidence="7">
    <location>
        <begin position="50"/>
        <end position="83"/>
    </location>
</feature>
<evidence type="ECO:0000313" key="10">
    <source>
        <dbReference type="Proteomes" id="UP000270924"/>
    </source>
</evidence>
<comment type="similarity">
    <text evidence="2">Belongs to the AP-2 family.</text>
</comment>
<keyword evidence="5" id="KW-0804">Transcription</keyword>
<proteinExistence type="inferred from homology"/>
<dbReference type="OrthoDB" id="6252992at2759"/>
<dbReference type="EMBL" id="UYWW01012244">
    <property type="protein sequence ID" value="VDM19990.1"/>
    <property type="molecule type" value="Genomic_DNA"/>
</dbReference>
<feature type="domain" description="Transcription factor AP-2 C-terminal" evidence="8">
    <location>
        <begin position="318"/>
        <end position="394"/>
    </location>
</feature>
<dbReference type="InParanoid" id="A0A3P7EB32"/>
<dbReference type="GO" id="GO:0000977">
    <property type="term" value="F:RNA polymerase II transcription regulatory region sequence-specific DNA binding"/>
    <property type="evidence" value="ECO:0007669"/>
    <property type="project" value="TreeGrafter"/>
</dbReference>
<dbReference type="InterPro" id="IPR004979">
    <property type="entry name" value="TF_AP2"/>
</dbReference>
<evidence type="ECO:0000256" key="5">
    <source>
        <dbReference type="ARBA" id="ARBA00023163"/>
    </source>
</evidence>
<evidence type="ECO:0000256" key="7">
    <source>
        <dbReference type="SAM" id="MobiDB-lite"/>
    </source>
</evidence>
<dbReference type="GO" id="GO:0000981">
    <property type="term" value="F:DNA-binding transcription factor activity, RNA polymerase II-specific"/>
    <property type="evidence" value="ECO:0007669"/>
    <property type="project" value="TreeGrafter"/>
</dbReference>
<dbReference type="PANTHER" id="PTHR10812">
    <property type="entry name" value="TRANSCRIPTION FACTOR AP-2"/>
    <property type="match status" value="1"/>
</dbReference>
<evidence type="ECO:0000256" key="6">
    <source>
        <dbReference type="ARBA" id="ARBA00023242"/>
    </source>
</evidence>
<evidence type="ECO:0000256" key="1">
    <source>
        <dbReference type="ARBA" id="ARBA00004123"/>
    </source>
</evidence>
<dbReference type="GO" id="GO:0042127">
    <property type="term" value="P:regulation of cell population proliferation"/>
    <property type="evidence" value="ECO:0007669"/>
    <property type="project" value="TreeGrafter"/>
</dbReference>
<accession>A0A3P7EB32</accession>
<sequence>MGDRNFPDSKRNHSNDRNNLLLDRCCNNECNAKHCSRKRNLPFNSDISDAQIRKQSSSEEDNELDTASNYFDENDDGDNSKGEIGIGYQFHGHTTTNFNTLTRGFTSGIDSICHHHSQQLVYTGHMPVSSHYVVSCSTVQGNSTSSSESSYERVNSMPIISTTAINGTINQQELNTVESFIRPSLNSSKSTICNFDLSRTMYGNFGHSLPSLHGMPVLASETFCAVPGRTSLLSSTTKYHVTIGEIYRRISPPECLNASLLGGILRKAKSKDGGKTLRDSLKRVGLSLPAGRRKAATVTAWTALVEGNRMIWQDDPRECCTFIEHTRLFIKELSDIINGEFSGTIFGNQQNPNPNTLAAPTIQHGLANFSLLTHGFGPLAFVTVFNTLTAMLDEILKCYDRNEQHLNIQLSNISATHIPSSRFIYTSNM</sequence>
<keyword evidence="10" id="KW-1185">Reference proteome</keyword>
<evidence type="ECO:0000256" key="4">
    <source>
        <dbReference type="ARBA" id="ARBA00023125"/>
    </source>
</evidence>
<comment type="subcellular location">
    <subcellularLocation>
        <location evidence="1">Nucleus</location>
    </subcellularLocation>
</comment>
<dbReference type="Proteomes" id="UP000270924">
    <property type="component" value="Unassembled WGS sequence"/>
</dbReference>
<dbReference type="GO" id="GO:0005634">
    <property type="term" value="C:nucleus"/>
    <property type="evidence" value="ECO:0007669"/>
    <property type="project" value="UniProtKB-SubCell"/>
</dbReference>
<dbReference type="PANTHER" id="PTHR10812:SF17">
    <property type="entry name" value="TRANSCRIPTION FACTOR AP-2, ISOFORM D"/>
    <property type="match status" value="1"/>
</dbReference>
<evidence type="ECO:0000259" key="8">
    <source>
        <dbReference type="Pfam" id="PF03299"/>
    </source>
</evidence>
<dbReference type="InterPro" id="IPR013854">
    <property type="entry name" value="TF_AP2_C"/>
</dbReference>
<gene>
    <name evidence="9" type="ORF">WBA_LOCUS10956</name>
</gene>
<dbReference type="OMA" id="LVYTGHM"/>
<organism evidence="9 10">
    <name type="scientific">Wuchereria bancrofti</name>
    <dbReference type="NCBI Taxonomy" id="6293"/>
    <lineage>
        <taxon>Eukaryota</taxon>
        <taxon>Metazoa</taxon>
        <taxon>Ecdysozoa</taxon>
        <taxon>Nematoda</taxon>
        <taxon>Chromadorea</taxon>
        <taxon>Rhabditida</taxon>
        <taxon>Spirurina</taxon>
        <taxon>Spiruromorpha</taxon>
        <taxon>Filarioidea</taxon>
        <taxon>Onchocercidae</taxon>
        <taxon>Wuchereria</taxon>
    </lineage>
</organism>
<dbReference type="Pfam" id="PF03299">
    <property type="entry name" value="TF_AP-2"/>
    <property type="match status" value="2"/>
</dbReference>